<keyword evidence="5" id="KW-0677">Repeat</keyword>
<keyword evidence="4" id="KW-0597">Phosphoprotein</keyword>
<evidence type="ECO:0000259" key="7">
    <source>
        <dbReference type="PROSITE" id="PS50075"/>
    </source>
</evidence>
<dbReference type="PANTHER" id="PTHR45527:SF14">
    <property type="entry name" value="PLIPASTATIN SYNTHASE SUBUNIT B"/>
    <property type="match status" value="1"/>
</dbReference>
<dbReference type="NCBIfam" id="NF004282">
    <property type="entry name" value="PRK05691.1"/>
    <property type="match status" value="5"/>
</dbReference>
<evidence type="ECO:0000313" key="10">
    <source>
        <dbReference type="Proteomes" id="UP000076321"/>
    </source>
</evidence>
<dbReference type="SUPFAM" id="SSF56801">
    <property type="entry name" value="Acetyl-CoA synthetase-like"/>
    <property type="match status" value="4"/>
</dbReference>
<keyword evidence="6" id="KW-0045">Antibiotic biosynthesis</keyword>
<sequence>MTSSRSDRIAALPAELREKLRTRMAGAAGRADVLPTADRDRPLPLSFAQRRLWFLDRLHPDDAEYNSALALRLTGVLDVQALAEALRSLVERHESLRTTFDEVDGEGVQIIHPPSGLPLPVVDVDAEALDRVLLEEYSRPFDLRRGPLVRALVARTGPEEYVLLLCVHHIVTDGWSMGVLTGELAELYNAGVRGEEAALPPQPVQYADFAAWQRKRLSDAVLAERLGYWQQRLGGLAPLELPTDRPRPATRTTEGAVREFSLPRETAARLAELARSEETTLFTTVLAACKVLFARYAGQEDVSVGTVVQGRDRPELQRVIGFFVNTVVLRSTVDLSRSFRELLGEVRETVLDAFSHDDVPFERLVDAVHADRDPSRNPLFDVMVLLHSASGAKPAFDGLAAEDVGVTRKSSNFDLTIEFEERDGALAGLVEYSTALFDAETIDRLISHLAVLLDAVAARPDRPLAELPLATAAELRRMLVEWNGSDIDVPDTTVVDLLDAQAAATPHETALVFRDESLDYAELVRRVDELACELVRRGAGPERIVAVMLPRSAESVVALFAVLKAGAVYLPVDPGLPTERIETLLRDADPVVVVDENFECTAHTVVPTGPRPDQAAYVIYTSGSTGKPKGVVVEHRALVNLLANHRRVFGTGRLRVACTAALSFDTSWEGPLLLADGHELHLVDDDTRLDPDALTRYVTGHRIDFLDLTPSYLRQLLPAGLLDGPHRPNHLMLGGEAIGETLWRELTELPGTTAHNYYGPTETTVDAVCTPVSGDHPLIGRPLGNFRAYVLDETLSPVPLGVPGQLYLGGAQLARGYLGRPGLTADRFVADPFGEPGTRMYATGDLVRWTGDGALDYRGRCDEQVKIRGFRVEPGEVEAALLRHPAVAEAAVVAREDRDGKRLVAYFVPGGGSPDLGELRLFLAGSLPDYLVPSAFVRLDRLPLTRHGKLDQSALPTPDFSAARARYVAPRDDVERLVTGVWADVLGVERIGIEDNFFDLGGDSILGIRVLSRLRAALGAEVPARLLFTAPTPERLAAALPGSAGHEIAIPVLDRANGALTAPLSFAQQRLWFLDEFEPGSTEYVSPMALRLRGELDTGALDRALTALVARHESLRTTFDTVDGHGTQVVHSPSELRVPLTDLSGLSEEDRQRQLTTALAEASTAPFDLRRGPLLRTRLIRLTPEEHVLTLVLHHIVTDGWSSGVLMGELSALYTAFVRGERLSLPDLPVQYADFAVWQRERLAGSMLDEQLAYWRHRLDGVPPLELPTDRPRPAVRTNNGALLEFSVAEATTARLKELSRRQDGTLFMTLLAACQLLFARWSGQDDVAVGTVTSGRERADLEGLIGFFVNTLVLRSEVELSRTFDAFLDDVRELTLDAFAHQDVPFDRVVDDLQPVRDTSRTPLCQVMVVLHNTPDGDAALPGLAVEELAPPVVTATFDLMIQFQEVAGRLDGVINYNTDLFDAASVERLSGWLRVLLDGIAADPKRPMAGLPWITDGERAQVLREWNGHEAPGGDSTLPELFEAQARRTPGAVAVTYGGDNLTYRELDERANRLAHRLIGLGAGPERLVALVLPRSIEQVVAMVAVLKSGAGYLPIDPAYPAARIDGMLADANPVAVLDSRQALEAGEYPATDPDVPLTADNTAYVIYTSGSTGKPKGVVVPHRNVTRLFAATRDWFRFDERDVWTLFHSYAFDFSVWETWGALLHGGKLVVVGQDVARSPEDFLALLAAEKVTVLNQTPSAFYQLIQADREHRPALSLRTVVFGGEALDPARLGEWYRRHPAGPELVNMYGITETTVHVTHRPLAAADTVSTIGVPIPDLRTYVLDGTLAPVPPGVTGELHVAGAGLARGYLARPGLTADRFGADPFGAPGTRMYRTGDLVRWTGEGVLEYRGRADHQVKIRGFRIELGEIEAALAAHPDLGEVVVVAHEADGTRRLVAYLVPAPGASVPGTTTLREFLGRTLPSHMVPAVFVGLEALPLNANGKLDRRALPSPDGHVETGGRYVAPRTPAERELAQVFSAVLGVEQVGAEDNFFGLGGDSILSIQVVSKARKAGLSLSSKDIFLHQTVAELGAVAEARVVPEVIRPPEPSGPAPLGPIQSWFFASGLDTGHFTMSVHIGLRGDVDPTRLSEAVSRVVAQHDALRMRFSMAAGEWVQEPAAHEDDTPRIVRLDTVDEQAMNAAALAAQASLSLTDGPLWRAIVFVPGDQAPRLFLTVHHLVMDGVSWRVLLADIEAAYRGEELEPVGTSYTAWARSLAGHVRAGGFDEDLEHWKTVFSDASPDLPVDRPGRNEAGSARTVSASLGRAETAALLHDVPSVYRTQVNDVLLAALGRVLAGWTGRDRVVIAVEGHGREEIVDGLDLSRTVGWFTAQFPVALSLRPAADWGEELKSVKEQVRTVPNKGVGYDALRYLGRDGTSANLLRDDPAPRISFNYHGQWDVAPSGESLYQERHESLGRDIAEASLRTYLLDVIGVVEDGRLRLSWEYSADLHDEATVRRLAEGTVEALREIVAHCALPAAGGRTPSDFPLARLDQSRVDRIAGDGRDVEDVYPLTPLQAGMVFHSLVDTGSTAYFDQFRLRLSGVAEPVLFGEAWQQLVDRTPILRSHVVWEGVDEPLQVVRRHVPLPVRQLDWRGLSEEDQQAALTDLLADDLAAGMDLTTAPLMRLAVARLTDDEVQCVWTSHHVLLDGWSTAQTFGEVCERYAALLDGRRPEVPSRRPFRDYLGWLAEQDGQEAERYWRHVLTGVEAPTPLPYDRPPVEAHRAESGETVLLELSPEESRRLHAMAKRTALTVNTVVQGAWALLLAHYSGEQDVLFGTTVSGRPAELPGVESMIGMFINTVPTRMRVRSGQTMAAWLREAQAEQVDSRRFDFLSLAQLQALTDVPSGTGLFDSVVVFENYPIDDAAGGDGVVVKDVDSLDTTSFPLNLTAYLHERLGLELSYDPRLFDVATAERLAAHLAALVRRITEEPDGSVTELSPLDDAERRRLLVDWNDTAIDVPGGTVLEVFRANVARTPRETALVFRETVLDFTELDERSDRLAGHLIEQGAGPERVVAVALPRSVESVIAIFAIFKAGAVYLPVDPDLPASRFEWLLRDATPAVVLDDPAQVRAWCDQPASGELPGAEADHAAYVIYTSGSTGLPKGVVVEHRALLNLLADHRRVYLADAAETRLRAALTAAFSFDTSWDGLLFLVDGHELHVLDDDTRVDPRAVARYVDERRIDFLDLTPSYLQQLLADGLLAGAHRPGTLMVGGEAIGEALWRDLAGIPGTAVYNYYGPTEVTVDSVFRRVHGDKPLIGRPSGNVRAYVLDPSLSPVPAGVPGELYLAGVQLARGYLGRPGLTADRFVADPFGGPGERLYRTGDRARWTTDGELDYLGRVDEQVKIRGFRVEPGEIEAALLGHPAVTEAVVIAREDEPGDRRLAAYVVPGTDAPDGTGLRTWLRRIVPAHLVPSAFVMLDRLPLTRNGKVDRRALPAPESNGTGRTYAAPRTSVERTLAEIWSDVLGVERVGAEDNFFELGGDSLLSMRIVSRVRAAFGTDVSPRALFSDPVLGRFAAAVAEQAPAGRAIPVTDRGGPMPLSFAQQRLWFLDEYEPGSTEYVSPTALRVRGDLDVAALTDALTALVARHESLRTTFDADNGHGVQLVGAPYTVELPVDDLSGLSEEDRSTALAQALEREVRQPFDLRTGPLLRARLLRLAPDEHVLTLALHHIVTDGWSSGVLAGDLDALYTAFVRGVEPELPDLPIQYADFAVWQRQVVEGELLADQLDYWRDRLEGISPLEPPTDRPRPAVRTTNGDWYAFDVPSGLVDELKRLARGQDGTLFMTLVAACQVLLGRWSGQDDVAVGTVTSGRERPELERLIGFFVNTLVLRSTVDAKTTFRELLTSVRETVLGAFAHQDVPFERVVDAVQPERDVSRTPLFQAMVALQNTGDPVPAGGALAAEEIALPSATAAFDLLMQFEEHDGGLRGAVNYNTDLFDPATIERLTGWLRLILEGVTAAPDRPLGELPLLTAVEQHHVLHTLNDTARPLGAATLPELVRAQAERTPDAPAVTDAGATFTYAGLERHANRLAHRLIAAGAGPEHRIGIVLPNSAELLVALLAVLKTGAAYVPIDPMYPPERISAVLGDSRPLAVLDDREAVLDTAGWPETDPGVRPLPDHPAYVIYTSGSTGKPKGVITTHGGLLNFLHWAAETYPSLSGTTVLHSSVSFDLTVTTLYGTLLAGGLIRVAGTPAQRPPTFLKATPGHLPLLDVMDGDDLSPTDELVVGGDQLLASVADAWRADHPGVVVINEYGPTETTVGCMEYRVGPGQELAAGAVPIGHPIWNTRLYVLDARLNPVPAGIAGELYIAGDGLARGYFELPGLTAAGFIACPFGEPGERMYRTGDVVIRRHDGELVCLGRVDEQVKIRGYRIEPGEVEAALRSHSDVDEAVVVARKDDGQARLVAYLVSAGDTPGAAALREFLGRSLPEYMIPSAFVPLDALPLNRNGKLDRKALPEPDAPVAAATFTEPQGPVERALAGIWAEVLGLDRVGAHDGFFELGGDSILSIQVVHRARQAGWRMTSKALFRHRTVAELAKVVTPVEAGQDERETVAGEVPLTPIQRWFFDVHTVNPHHFNQSVLVELDPAVDPEVLRQALDAVVAHHDALRMRFDRVEGEWRQHNDPVGPPTALRIETMSTVDEQDQRALMEEIADEAHAGFDLSAPPLLKAVLFAREPGPLLFLTAHHLVIDAVSWRILLEDLERAYRQTAGGEPVDLGAKTTSFRDWSRRLREFVDGGGLDHEHDHWSRALPVRDLPVDRAAPVPGTPAESVTVRLDAGDTDALLHLAPGVYRTRVNDVLLAALAWALARWTGEEQVAVDLEGHGREEIFDDVDLTRTVGWFTTLFPLALEVTTADEPRWRDLVKSVRRQLRAVPGNGFGFGALRQRRFPELGGRSPQLSFNYLGQGDDTAAGTGLYRASHAPIGREQDPADPGGHLLEVVGGVQDGRLEFSWFHRPDRHDRATVESVAADFATALRRMARDCRGERA</sequence>
<dbReference type="SUPFAM" id="SSF52777">
    <property type="entry name" value="CoA-dependent acyltransferases"/>
    <property type="match status" value="12"/>
</dbReference>
<keyword evidence="3" id="KW-0596">Phosphopantetheine</keyword>
<dbReference type="FunFam" id="3.40.50.12780:FF:000012">
    <property type="entry name" value="Non-ribosomal peptide synthetase"/>
    <property type="match status" value="1"/>
</dbReference>
<dbReference type="InterPro" id="IPR010071">
    <property type="entry name" value="AA_adenyl_dom"/>
</dbReference>
<dbReference type="Proteomes" id="UP000076321">
    <property type="component" value="Unassembled WGS sequence"/>
</dbReference>
<dbReference type="Pfam" id="PF00550">
    <property type="entry name" value="PP-binding"/>
    <property type="match status" value="4"/>
</dbReference>
<dbReference type="NCBIfam" id="TIGR01720">
    <property type="entry name" value="NRPS-para261"/>
    <property type="match status" value="1"/>
</dbReference>
<dbReference type="Gene3D" id="3.30.300.30">
    <property type="match status" value="4"/>
</dbReference>
<comment type="caution">
    <text evidence="8">The sequence shown here is derived from an EMBL/GenBank/DDBJ whole genome shotgun (WGS) entry which is preliminary data.</text>
</comment>
<dbReference type="NCBIfam" id="TIGR01733">
    <property type="entry name" value="AA-adenyl-dom"/>
    <property type="match status" value="4"/>
</dbReference>
<feature type="domain" description="Carrier" evidence="7">
    <location>
        <begin position="4517"/>
        <end position="4591"/>
    </location>
</feature>
<dbReference type="InterPro" id="IPR000873">
    <property type="entry name" value="AMP-dep_synth/lig_dom"/>
</dbReference>
<dbReference type="Pfam" id="PF00668">
    <property type="entry name" value="Condensation"/>
    <property type="match status" value="6"/>
</dbReference>
<dbReference type="GO" id="GO:0008610">
    <property type="term" value="P:lipid biosynthetic process"/>
    <property type="evidence" value="ECO:0007669"/>
    <property type="project" value="UniProtKB-ARBA"/>
</dbReference>
<dbReference type="SUPFAM" id="SSF47336">
    <property type="entry name" value="ACP-like"/>
    <property type="match status" value="4"/>
</dbReference>
<dbReference type="GO" id="GO:0072330">
    <property type="term" value="P:monocarboxylic acid biosynthetic process"/>
    <property type="evidence" value="ECO:0007669"/>
    <property type="project" value="UniProtKB-ARBA"/>
</dbReference>
<reference evidence="9 11" key="2">
    <citation type="submission" date="2016-11" db="EMBL/GenBank/DDBJ databases">
        <title>Genome sequencing of Amycolatopsis regifaucium.</title>
        <authorList>
            <person name="Mayilraj S."/>
            <person name="Kaur N."/>
        </authorList>
    </citation>
    <scope>NUCLEOTIDE SEQUENCE [LARGE SCALE GENOMIC DNA]</scope>
    <source>
        <strain evidence="9 11">GY080</strain>
    </source>
</reference>
<dbReference type="PROSITE" id="PS00012">
    <property type="entry name" value="PHOSPHOPANTETHEINE"/>
    <property type="match status" value="4"/>
</dbReference>
<dbReference type="Gene3D" id="3.30.559.30">
    <property type="entry name" value="Nonribosomal peptide synthetase, condensation domain"/>
    <property type="match status" value="6"/>
</dbReference>
<dbReference type="FunFam" id="2.30.38.10:FF:000001">
    <property type="entry name" value="Non-ribosomal peptide synthetase PvdI"/>
    <property type="match status" value="4"/>
</dbReference>
<dbReference type="Gene3D" id="1.10.1200.10">
    <property type="entry name" value="ACP-like"/>
    <property type="match status" value="4"/>
</dbReference>
<dbReference type="NCBIfam" id="NF003417">
    <property type="entry name" value="PRK04813.1"/>
    <property type="match status" value="4"/>
</dbReference>
<dbReference type="FunFam" id="1.10.1200.10:FF:000005">
    <property type="entry name" value="Nonribosomal peptide synthetase 1"/>
    <property type="match status" value="3"/>
</dbReference>
<dbReference type="InterPro" id="IPR010060">
    <property type="entry name" value="NRPS_synth"/>
</dbReference>
<dbReference type="EMBL" id="LOBU02000031">
    <property type="protein sequence ID" value="OKA03483.1"/>
    <property type="molecule type" value="Genomic_DNA"/>
</dbReference>
<dbReference type="GO" id="GO:0031177">
    <property type="term" value="F:phosphopantetheine binding"/>
    <property type="evidence" value="ECO:0007669"/>
    <property type="project" value="InterPro"/>
</dbReference>
<dbReference type="PROSITE" id="PS00455">
    <property type="entry name" value="AMP_BINDING"/>
    <property type="match status" value="4"/>
</dbReference>
<name>A0A154MQD2_9PSEU</name>
<dbReference type="CDD" id="cd19543">
    <property type="entry name" value="DCL_NRPS"/>
    <property type="match status" value="1"/>
</dbReference>
<dbReference type="Pfam" id="PF00501">
    <property type="entry name" value="AMP-binding"/>
    <property type="match status" value="4"/>
</dbReference>
<dbReference type="GO" id="GO:0043041">
    <property type="term" value="P:amino acid activation for nonribosomal peptide biosynthetic process"/>
    <property type="evidence" value="ECO:0007669"/>
    <property type="project" value="TreeGrafter"/>
</dbReference>
<reference evidence="8 10" key="1">
    <citation type="submission" date="2015-12" db="EMBL/GenBank/DDBJ databases">
        <title>Amycolatopsis regifaucium genome sequencing and assembly.</title>
        <authorList>
            <person name="Mayilraj S."/>
        </authorList>
    </citation>
    <scope>NUCLEOTIDE SEQUENCE [LARGE SCALE GENOMIC DNA]</scope>
    <source>
        <strain evidence="8 10">GY080</strain>
    </source>
</reference>
<evidence type="ECO:0000313" key="11">
    <source>
        <dbReference type="Proteomes" id="UP000186883"/>
    </source>
</evidence>
<dbReference type="FunFam" id="3.30.559.10:FF:000012">
    <property type="entry name" value="Non-ribosomal peptide synthetase"/>
    <property type="match status" value="2"/>
</dbReference>
<dbReference type="InterPro" id="IPR045851">
    <property type="entry name" value="AMP-bd_C_sf"/>
</dbReference>
<dbReference type="CDD" id="cd05930">
    <property type="entry name" value="A_NRPS"/>
    <property type="match status" value="3"/>
</dbReference>
<comment type="cofactor">
    <cofactor evidence="1">
        <name>pantetheine 4'-phosphate</name>
        <dbReference type="ChEBI" id="CHEBI:47942"/>
    </cofactor>
</comment>
<dbReference type="Pfam" id="PF13193">
    <property type="entry name" value="AMP-binding_C"/>
    <property type="match status" value="4"/>
</dbReference>
<comment type="similarity">
    <text evidence="2">Belongs to the ATP-dependent AMP-binding enzyme family.</text>
</comment>
<evidence type="ECO:0000256" key="4">
    <source>
        <dbReference type="ARBA" id="ARBA00022553"/>
    </source>
</evidence>
<dbReference type="GO" id="GO:0044550">
    <property type="term" value="P:secondary metabolite biosynthetic process"/>
    <property type="evidence" value="ECO:0007669"/>
    <property type="project" value="UniProtKB-ARBA"/>
</dbReference>
<evidence type="ECO:0000256" key="5">
    <source>
        <dbReference type="ARBA" id="ARBA00022737"/>
    </source>
</evidence>
<dbReference type="FunFam" id="3.40.50.980:FF:000002">
    <property type="entry name" value="Enterobactin synthetase component F"/>
    <property type="match status" value="1"/>
</dbReference>
<dbReference type="InterPro" id="IPR001242">
    <property type="entry name" value="Condensation_dom"/>
</dbReference>
<dbReference type="CDD" id="cd19531">
    <property type="entry name" value="LCL_NRPS-like"/>
    <property type="match status" value="3"/>
</dbReference>
<dbReference type="InterPro" id="IPR036736">
    <property type="entry name" value="ACP-like_sf"/>
</dbReference>
<dbReference type="PANTHER" id="PTHR45527">
    <property type="entry name" value="NONRIBOSOMAL PEPTIDE SYNTHETASE"/>
    <property type="match status" value="1"/>
</dbReference>
<dbReference type="CDD" id="cd17643">
    <property type="entry name" value="A_NRPS_Cytc1-like"/>
    <property type="match status" value="1"/>
</dbReference>
<dbReference type="OrthoDB" id="2472181at2"/>
<dbReference type="GO" id="GO:0003824">
    <property type="term" value="F:catalytic activity"/>
    <property type="evidence" value="ECO:0007669"/>
    <property type="project" value="InterPro"/>
</dbReference>
<dbReference type="InterPro" id="IPR042099">
    <property type="entry name" value="ANL_N_sf"/>
</dbReference>
<keyword evidence="11" id="KW-1185">Reference proteome</keyword>
<dbReference type="GO" id="GO:0005829">
    <property type="term" value="C:cytosol"/>
    <property type="evidence" value="ECO:0007669"/>
    <property type="project" value="TreeGrafter"/>
</dbReference>
<evidence type="ECO:0000313" key="8">
    <source>
        <dbReference type="EMBL" id="KZB86538.1"/>
    </source>
</evidence>
<feature type="domain" description="Carrier" evidence="7">
    <location>
        <begin position="2009"/>
        <end position="2083"/>
    </location>
</feature>
<dbReference type="Gene3D" id="3.30.559.10">
    <property type="entry name" value="Chloramphenicol acetyltransferase-like domain"/>
    <property type="match status" value="6"/>
</dbReference>
<evidence type="ECO:0000256" key="2">
    <source>
        <dbReference type="ARBA" id="ARBA00006432"/>
    </source>
</evidence>
<dbReference type="Proteomes" id="UP000186883">
    <property type="component" value="Unassembled WGS sequence"/>
</dbReference>
<dbReference type="GO" id="GO:0017000">
    <property type="term" value="P:antibiotic biosynthetic process"/>
    <property type="evidence" value="ECO:0007669"/>
    <property type="project" value="UniProtKB-KW"/>
</dbReference>
<dbReference type="CDD" id="cd19534">
    <property type="entry name" value="E_NRPS"/>
    <property type="match status" value="2"/>
</dbReference>
<protein>
    <submittedName>
        <fullName evidence="8">Non-ribosomal peptide synthetase</fullName>
    </submittedName>
</protein>
<evidence type="ECO:0000313" key="9">
    <source>
        <dbReference type="EMBL" id="OKA03483.1"/>
    </source>
</evidence>
<dbReference type="Gene3D" id="3.40.50.12780">
    <property type="entry name" value="N-terminal domain of ligase-like"/>
    <property type="match status" value="4"/>
</dbReference>
<evidence type="ECO:0000256" key="3">
    <source>
        <dbReference type="ARBA" id="ARBA00022450"/>
    </source>
</evidence>
<accession>A0A154MQD2</accession>
<feature type="domain" description="Carrier" evidence="7">
    <location>
        <begin position="3494"/>
        <end position="3569"/>
    </location>
</feature>
<dbReference type="InterPro" id="IPR023213">
    <property type="entry name" value="CAT-like_dom_sf"/>
</dbReference>
<dbReference type="InterPro" id="IPR020806">
    <property type="entry name" value="PKS_PP-bd"/>
</dbReference>
<dbReference type="InterPro" id="IPR006162">
    <property type="entry name" value="Ppantetheine_attach_site"/>
</dbReference>
<evidence type="ECO:0000256" key="6">
    <source>
        <dbReference type="ARBA" id="ARBA00023194"/>
    </source>
</evidence>
<dbReference type="InterPro" id="IPR025110">
    <property type="entry name" value="AMP-bd_C"/>
</dbReference>
<proteinExistence type="inferred from homology"/>
<dbReference type="FunFam" id="1.10.1200.10:FF:000016">
    <property type="entry name" value="Non-ribosomal peptide synthase"/>
    <property type="match status" value="1"/>
</dbReference>
<gene>
    <name evidence="9" type="ORF">ATP06_0235855</name>
    <name evidence="8" type="ORF">AVL48_26210</name>
</gene>
<dbReference type="EMBL" id="LQCI01000007">
    <property type="protein sequence ID" value="KZB86538.1"/>
    <property type="molecule type" value="Genomic_DNA"/>
</dbReference>
<feature type="domain" description="Carrier" evidence="7">
    <location>
        <begin position="969"/>
        <end position="1044"/>
    </location>
</feature>
<dbReference type="RefSeq" id="WP_061988094.1">
    <property type="nucleotide sequence ID" value="NZ_FOPQ01000016.1"/>
</dbReference>
<dbReference type="FunFam" id="3.30.300.30:FF:000010">
    <property type="entry name" value="Enterobactin synthetase component F"/>
    <property type="match status" value="4"/>
</dbReference>
<organism evidence="8 10">
    <name type="scientific">Amycolatopsis regifaucium</name>
    <dbReference type="NCBI Taxonomy" id="546365"/>
    <lineage>
        <taxon>Bacteria</taxon>
        <taxon>Bacillati</taxon>
        <taxon>Actinomycetota</taxon>
        <taxon>Actinomycetes</taxon>
        <taxon>Pseudonocardiales</taxon>
        <taxon>Pseudonocardiaceae</taxon>
        <taxon>Amycolatopsis</taxon>
    </lineage>
</organism>
<dbReference type="InterPro" id="IPR020845">
    <property type="entry name" value="AMP-binding_CS"/>
</dbReference>
<evidence type="ECO:0000256" key="1">
    <source>
        <dbReference type="ARBA" id="ARBA00001957"/>
    </source>
</evidence>
<dbReference type="PROSITE" id="PS50075">
    <property type="entry name" value="CARRIER"/>
    <property type="match status" value="4"/>
</dbReference>
<dbReference type="InterPro" id="IPR009081">
    <property type="entry name" value="PP-bd_ACP"/>
</dbReference>
<dbReference type="SMART" id="SM00823">
    <property type="entry name" value="PKS_PP"/>
    <property type="match status" value="4"/>
</dbReference>